<evidence type="ECO:0000313" key="2">
    <source>
        <dbReference type="Proteomes" id="UP001519363"/>
    </source>
</evidence>
<keyword evidence="2" id="KW-1185">Reference proteome</keyword>
<reference evidence="1 2" key="1">
    <citation type="submission" date="2021-03" db="EMBL/GenBank/DDBJ databases">
        <title>Sequencing the genomes of 1000 actinobacteria strains.</title>
        <authorList>
            <person name="Klenk H.-P."/>
        </authorList>
    </citation>
    <scope>NUCLEOTIDE SEQUENCE [LARGE SCALE GENOMIC DNA]</scope>
    <source>
        <strain evidence="1 2">DSM 44580</strain>
    </source>
</reference>
<proteinExistence type="predicted"/>
<accession>A0ABS5APJ6</accession>
<gene>
    <name evidence="1" type="ORF">JOF53_007358</name>
</gene>
<dbReference type="Proteomes" id="UP001519363">
    <property type="component" value="Unassembled WGS sequence"/>
</dbReference>
<sequence>MTAARNLASTVALDPVTAMLSAVASRATAQFTDRNLTVRRSRVVHAVEPTPWLAGVELPGPACHVGVAGWALEDLHPTTEPVTCRRCLRHQGHRVTPHLRLANQLALALEDERGLIA</sequence>
<comment type="caution">
    <text evidence="1">The sequence shown here is derived from an EMBL/GenBank/DDBJ whole genome shotgun (WGS) entry which is preliminary data.</text>
</comment>
<protein>
    <submittedName>
        <fullName evidence="1">Uncharacterized protein</fullName>
    </submittedName>
</protein>
<organism evidence="1 2">
    <name type="scientific">Crossiella equi</name>
    <dbReference type="NCBI Taxonomy" id="130796"/>
    <lineage>
        <taxon>Bacteria</taxon>
        <taxon>Bacillati</taxon>
        <taxon>Actinomycetota</taxon>
        <taxon>Actinomycetes</taxon>
        <taxon>Pseudonocardiales</taxon>
        <taxon>Pseudonocardiaceae</taxon>
        <taxon>Crossiella</taxon>
    </lineage>
</organism>
<name>A0ABS5APJ6_9PSEU</name>
<dbReference type="RefSeq" id="WP_143342697.1">
    <property type="nucleotide sequence ID" value="NZ_JAGIOO010000001.1"/>
</dbReference>
<evidence type="ECO:0000313" key="1">
    <source>
        <dbReference type="EMBL" id="MBP2478486.1"/>
    </source>
</evidence>
<dbReference type="EMBL" id="JAGIOO010000001">
    <property type="protein sequence ID" value="MBP2478486.1"/>
    <property type="molecule type" value="Genomic_DNA"/>
</dbReference>